<sequence length="248" mass="29045">MQILRVSNRRDMALHEYDPASLAEIFWQECCSELFACLMKADEDQSTNLSPVEQFENSLPNQKVVNWCGAGLDAVRPSYAGPWVEFINILYDCETRTYEWIGKIQVALPKLEHTTKENSKVLIYLSHRLLGQGIETRTCTKQDNMSSIYRWESKDTLFFWIYNVQVKMHDKRTTECRYTIRWGGLDIGSRFQIAPATMRKWSIISAPSPLPRCTTWRYKYAFLQLQNDSYDYLCQLGEHQLAHIPYLC</sequence>
<gene>
    <name evidence="1" type="ORF">ATNIH1004_011716</name>
</gene>
<dbReference type="Proteomes" id="UP000324241">
    <property type="component" value="Unassembled WGS sequence"/>
</dbReference>
<protein>
    <submittedName>
        <fullName evidence="1">Uncharacterized protein</fullName>
    </submittedName>
</protein>
<dbReference type="RefSeq" id="XP_033420942.1">
    <property type="nucleotide sequence ID" value="XM_033576278.1"/>
</dbReference>
<comment type="caution">
    <text evidence="1">The sequence shown here is derived from an EMBL/GenBank/DDBJ whole genome shotgun (WGS) entry which is preliminary data.</text>
</comment>
<name>A0A5M9M7V2_9EURO</name>
<dbReference type="EMBL" id="QUQM01000009">
    <property type="protein sequence ID" value="KAA8641580.1"/>
    <property type="molecule type" value="Genomic_DNA"/>
</dbReference>
<dbReference type="GeneID" id="54334417"/>
<evidence type="ECO:0000313" key="1">
    <source>
        <dbReference type="EMBL" id="KAA8641580.1"/>
    </source>
</evidence>
<accession>A0A5M9M7V2</accession>
<organism evidence="1 2">
    <name type="scientific">Aspergillus tanneri</name>
    <dbReference type="NCBI Taxonomy" id="1220188"/>
    <lineage>
        <taxon>Eukaryota</taxon>
        <taxon>Fungi</taxon>
        <taxon>Dikarya</taxon>
        <taxon>Ascomycota</taxon>
        <taxon>Pezizomycotina</taxon>
        <taxon>Eurotiomycetes</taxon>
        <taxon>Eurotiomycetidae</taxon>
        <taxon>Eurotiales</taxon>
        <taxon>Aspergillaceae</taxon>
        <taxon>Aspergillus</taxon>
        <taxon>Aspergillus subgen. Circumdati</taxon>
    </lineage>
</organism>
<reference evidence="1 2" key="1">
    <citation type="submission" date="2019-08" db="EMBL/GenBank/DDBJ databases">
        <title>The genome sequence of a newly discovered highly antifungal drug resistant Aspergillus species, Aspergillus tanneri NIH 1004.</title>
        <authorList>
            <person name="Mounaud S."/>
            <person name="Singh I."/>
            <person name="Joardar V."/>
            <person name="Pakala S."/>
            <person name="Pakala S."/>
            <person name="Venepally P."/>
            <person name="Chung J.K."/>
            <person name="Losada L."/>
            <person name="Nierman W.C."/>
        </authorList>
    </citation>
    <scope>NUCLEOTIDE SEQUENCE [LARGE SCALE GENOMIC DNA]</scope>
    <source>
        <strain evidence="1 2">NIH1004</strain>
    </source>
</reference>
<proteinExistence type="predicted"/>
<dbReference type="AlphaFoldDB" id="A0A5M9M7V2"/>
<evidence type="ECO:0000313" key="2">
    <source>
        <dbReference type="Proteomes" id="UP000324241"/>
    </source>
</evidence>